<name>A0ABQ6J8I9_9GAMM</name>
<dbReference type="InterPro" id="IPR055570">
    <property type="entry name" value="DUF7146"/>
</dbReference>
<feature type="domain" description="Toprim" evidence="3">
    <location>
        <begin position="1809"/>
        <end position="1888"/>
    </location>
</feature>
<dbReference type="Pfam" id="PF13362">
    <property type="entry name" value="Toprim_3"/>
    <property type="match status" value="1"/>
</dbReference>
<comment type="caution">
    <text evidence="7">The sequence shown here is derived from an EMBL/GenBank/DDBJ whole genome shotgun (WGS) entry which is preliminary data.</text>
</comment>
<dbReference type="InterPro" id="IPR014862">
    <property type="entry name" value="TrwC"/>
</dbReference>
<evidence type="ECO:0008006" key="9">
    <source>
        <dbReference type="Google" id="ProtNLM"/>
    </source>
</evidence>
<organism evidence="7 8">
    <name type="scientific">Shewanella glacialipiscicola</name>
    <dbReference type="NCBI Taxonomy" id="614069"/>
    <lineage>
        <taxon>Bacteria</taxon>
        <taxon>Pseudomonadati</taxon>
        <taxon>Pseudomonadota</taxon>
        <taxon>Gammaproteobacteria</taxon>
        <taxon>Alteromonadales</taxon>
        <taxon>Shewanellaceae</taxon>
        <taxon>Shewanella</taxon>
    </lineage>
</organism>
<sequence length="1986" mass="219462">MLSISPIASSAGGAASYYLSEEKNLNLPDVSLEKAADAKEGETNYYLKEQSAEPNTQWFGKLAEQEGMLGKPVEEHQLKEVLAGSLNDQTLKTQNSNARNGFDFTFSAPKSVSLLALVGGDKRLMTAHDDAVKFALSHIEKDAAQARQTNPDTKATSFENTGNLLFAMVRHKTSREEDPQLHTHSLTANMTKDSEGTLRALASSFKQKGGIINGTGERVYNHQKYYTSLYQSALARSVEQAGYQTRSLGNNLFEVEGVPQSLLDTFSTRSQQINEQTQSLGLDSQAARDVAAKDTRKSKAYTSEATLFEQWKNKANNSGFNLTSFVTDSMSRETSLNALALKPAAIDAVSRAIEHASNTQNRFNYAKLVESATLEFTLGQKLDALDIKLALDKHIEDGALIPLDKESATFTSAAHIKAETNLLESIKPKTANMRQVVDTNTLQGKGLNADNQKKVSELFASTKQVNLVNVFGSSEQLATALLNVGEANGKRIHIITPDMKSKLQTSERVQRDSSTIGKWIMNHFKPDHTHTLSSFTKTANNTNRDILVVENANKLGLNDFNALLAQAKAGNSKVILLNHANAKQGMKAGNAIEVLKKGNVNESNWVATKQSNTAMRLHESKDSDRVNLIAKTYAQLPEKQHTQVIAGTHKDVKQLNSAIRAELQNQGDVSRLGLNIPTLNPVFLSAQQREVVGQYTKGMVLTHWQKVGGRNQQQQLTVDSVNRDNNTLTLIDKNGKASEINPSSKAFKAAEYVIAKPDNLHIANGDKLIMATNHQDSGLSKQIYTINALSKEWVTLKDESGKQHSVKASALHHAPLNHGYATTPSNASPNASHHIVNIKAYSASKEWLHDTLTQGIKHIDIFTDKAQQFDDRLEKSEVKPSSISRIMQAADMPEKFVNSQTTALLTQDVTAALNAIGAQHQDKGLIHNAVDFAIQHISEKEAGYSQKELIVNAIKYAFEEKGTSITQHEIINTLQHMATNSTDKGAPSLLSAEYHDGTRWTTQAAIDTEVRILDRLQAGKDQLAPLTSVEHAAQVLSQNQNLTDGQKDSTLLITTTKDRFVAVKGLAGTGKSTMLETGIDLVKQSESILNTQPDKTPTQFIGLAPTHAAVNELKDKNVESQTVQSLLSNFLSQDAKPDQYANTVFLLDESSMTSNAQMDKFTHLIETTGARAVFLGDTKQLTSQEAGKPFELALNKGAINSVTMKDIVRQQNSTLLSAVHNIVDRQGESAIDKIQQQLPFDQYTPPTANDVVTPEKQATANINQSLNIISTLQPLTDNPKKNQQLATEALPATVALEYLARTPKARENTLIIAYTNKERDDITHEIRQGLQQQKSLSAEQFTVPRLRGVHASKAELATMLPYQQGLILTTGKDSYFEIMKVDKLNNMLTLADMKTGEEKHFFPKNHGHKFTNLWAKSEQPLAEGDSIMLRKSDIDREMQGNKTYTVSSIDDKQMQLKSTDNHTLTLSTKELKDAHWDYAYTRTADMAQGATYENVITAIKGQGALTNVRRAYIDITRASKHVKIITDNPQKMMLSWVNNDPNKVSALETRDKYYPEHTPLFNDKPLPQENPKYLDVNGYVDLKRMATELNAKLPAYSESLATQLLGEPNHDKSDKDNLTFGKEGSLTLTTTGQYRGYFKDWKTGDKGTLINLIMVAEKCSYKDALYKADKMMNEPDKYNLVKNPQHDELTHAIPVKQSQLEARAKQYFNEAKPIENSLAQTYLNKQGIDVKQHENLRFHDAVYSSEKRGTFPALIANITNDKDETKAVEITYLDKSSGDIAALKINKRILGSKSGNSTTINKGNNSDYSIVAVGVENALKINADNKNGADVIALNNNNDTKTFNTNELRENVIVVLDTNNSQDTAKLASDLTDKFSKENIHAVIIEPNLIPDGLNKVETTKQLVNEAIYSITTKDNTLSKAIQSLSNDIAGTKNITMKDDSTNVTTNKIKHDEHYQHLAMDSHRSTTKEHSPNIDNPKLDIGEKTM</sequence>
<evidence type="ECO:0000259" key="4">
    <source>
        <dbReference type="Pfam" id="PF18340"/>
    </source>
</evidence>
<evidence type="ECO:0000259" key="3">
    <source>
        <dbReference type="Pfam" id="PF13362"/>
    </source>
</evidence>
<protein>
    <recommendedName>
        <fullName evidence="9">Conjugative transfer relaxase/helicase TraI</fullName>
    </recommendedName>
</protein>
<dbReference type="EMBL" id="BSUY01000002">
    <property type="protein sequence ID" value="GMA84383.1"/>
    <property type="molecule type" value="Genomic_DNA"/>
</dbReference>
<dbReference type="NCBIfam" id="TIGR02760">
    <property type="entry name" value="TraI_TIGR"/>
    <property type="match status" value="1"/>
</dbReference>
<feature type="region of interest" description="Disordered" evidence="1">
    <location>
        <begin position="1963"/>
        <end position="1986"/>
    </location>
</feature>
<reference evidence="7" key="3">
    <citation type="submission" date="2023-02" db="EMBL/GenBank/DDBJ databases">
        <authorList>
            <person name="Sun Q."/>
            <person name="Mori K."/>
        </authorList>
    </citation>
    <scope>NUCLEOTIDE SEQUENCE</scope>
    <source>
        <strain evidence="7">NBRC 102030</strain>
    </source>
</reference>
<keyword evidence="8" id="KW-1185">Reference proteome</keyword>
<accession>A0ABQ6J8I9</accession>
<feature type="domain" description="TrwC relaxase" evidence="2">
    <location>
        <begin position="12"/>
        <end position="316"/>
    </location>
</feature>
<dbReference type="SUPFAM" id="SSF55464">
    <property type="entry name" value="Origin of replication-binding domain, RBD-like"/>
    <property type="match status" value="1"/>
</dbReference>
<dbReference type="NCBIfam" id="NF041492">
    <property type="entry name" value="MobF"/>
    <property type="match status" value="1"/>
</dbReference>
<evidence type="ECO:0000313" key="6">
    <source>
        <dbReference type="EMBL" id="GMA84383.1"/>
    </source>
</evidence>
<dbReference type="Pfam" id="PF13604">
    <property type="entry name" value="AAA_30"/>
    <property type="match status" value="1"/>
</dbReference>
<reference evidence="7" key="1">
    <citation type="journal article" date="2014" name="Int. J. Syst. Evol. Microbiol.">
        <title>Complete genome of a new Firmicutes species belonging to the dominant human colonic microbiota ('Ruminococcus bicirculans') reveals two chromosomes and a selective capacity to utilize plant glucans.</title>
        <authorList>
            <consortium name="NISC Comparative Sequencing Program"/>
            <person name="Wegmann U."/>
            <person name="Louis P."/>
            <person name="Goesmann A."/>
            <person name="Henrissat B."/>
            <person name="Duncan S.H."/>
            <person name="Flint H.J."/>
        </authorList>
    </citation>
    <scope>NUCLEOTIDE SEQUENCE</scope>
    <source>
        <strain evidence="7">NBRC 102030</strain>
    </source>
</reference>
<dbReference type="InterPro" id="IPR014129">
    <property type="entry name" value="Conjug_relaxase_TraI"/>
</dbReference>
<evidence type="ECO:0000259" key="5">
    <source>
        <dbReference type="Pfam" id="PF23639"/>
    </source>
</evidence>
<reference evidence="8" key="2">
    <citation type="journal article" date="2019" name="Int. J. Syst. Evol. Microbiol.">
        <title>The Global Catalogue of Microorganisms (GCM) 10K type strain sequencing project: providing services to taxonomists for standard genome sequencing and annotation.</title>
        <authorList>
            <consortium name="The Broad Institute Genomics Platform"/>
            <consortium name="The Broad Institute Genome Sequencing Center for Infectious Disease"/>
            <person name="Wu L."/>
            <person name="Ma J."/>
        </authorList>
    </citation>
    <scope>NUCLEOTIDE SEQUENCE [LARGE SCALE GENOMIC DNA]</scope>
    <source>
        <strain evidence="8">NBRC 102030</strain>
    </source>
</reference>
<dbReference type="InterPro" id="IPR014059">
    <property type="entry name" value="TraI/TrwC_relax"/>
</dbReference>
<evidence type="ECO:0000313" key="8">
    <source>
        <dbReference type="Proteomes" id="UP001157046"/>
    </source>
</evidence>
<dbReference type="InterPro" id="IPR006171">
    <property type="entry name" value="TOPRIM_dom"/>
</dbReference>
<evidence type="ECO:0000256" key="1">
    <source>
        <dbReference type="SAM" id="MobiDB-lite"/>
    </source>
</evidence>
<dbReference type="Pfam" id="PF23639">
    <property type="entry name" value="DUF7146"/>
    <property type="match status" value="1"/>
</dbReference>
<dbReference type="EMBL" id="BSUY01000002">
    <property type="protein sequence ID" value="GMA84478.1"/>
    <property type="molecule type" value="Genomic_DNA"/>
</dbReference>
<proteinExistence type="predicted"/>
<dbReference type="Gene3D" id="3.40.50.300">
    <property type="entry name" value="P-loop containing nucleotide triphosphate hydrolases"/>
    <property type="match status" value="1"/>
</dbReference>
<dbReference type="Pfam" id="PF18340">
    <property type="entry name" value="TraI_2B"/>
    <property type="match status" value="1"/>
</dbReference>
<dbReference type="InterPro" id="IPR027417">
    <property type="entry name" value="P-loop_NTPase"/>
</dbReference>
<dbReference type="Proteomes" id="UP001157046">
    <property type="component" value="Unassembled WGS sequence"/>
</dbReference>
<feature type="domain" description="DUF7146" evidence="5">
    <location>
        <begin position="1701"/>
        <end position="1798"/>
    </location>
</feature>
<dbReference type="SUPFAM" id="SSF52540">
    <property type="entry name" value="P-loop containing nucleoside triphosphate hydrolases"/>
    <property type="match status" value="2"/>
</dbReference>
<dbReference type="RefSeq" id="WP_220773246.1">
    <property type="nucleotide sequence ID" value="NZ_BPFC01000032.1"/>
</dbReference>
<dbReference type="InterPro" id="IPR040668">
    <property type="entry name" value="TraI_2B"/>
</dbReference>
<evidence type="ECO:0000313" key="7">
    <source>
        <dbReference type="EMBL" id="GMA84478.1"/>
    </source>
</evidence>
<gene>
    <name evidence="6" type="ORF">GCM10025855_39160</name>
    <name evidence="7" type="ORF">GCM10025855_40110</name>
</gene>
<dbReference type="Pfam" id="PF08751">
    <property type="entry name" value="TrwC"/>
    <property type="match status" value="1"/>
</dbReference>
<feature type="domain" description="TraI 2B/2B-like" evidence="4">
    <location>
        <begin position="678"/>
        <end position="761"/>
    </location>
</feature>
<dbReference type="NCBIfam" id="TIGR02686">
    <property type="entry name" value="relax_trwC"/>
    <property type="match status" value="1"/>
</dbReference>
<evidence type="ECO:0000259" key="2">
    <source>
        <dbReference type="Pfam" id="PF08751"/>
    </source>
</evidence>